<dbReference type="PANTHER" id="PTHR24422:SF21">
    <property type="entry name" value="CHEMOTAXIS PROTEIN METHYLTRANSFERASE 1"/>
    <property type="match status" value="1"/>
</dbReference>
<dbReference type="PROSITE" id="PS50123">
    <property type="entry name" value="CHER"/>
    <property type="match status" value="1"/>
</dbReference>
<dbReference type="EC" id="2.1.1.80" evidence="2"/>
<evidence type="ECO:0000256" key="4">
    <source>
        <dbReference type="ARBA" id="ARBA00022679"/>
    </source>
</evidence>
<evidence type="ECO:0000256" key="3">
    <source>
        <dbReference type="ARBA" id="ARBA00022603"/>
    </source>
</evidence>
<dbReference type="Gene3D" id="3.40.50.150">
    <property type="entry name" value="Vaccinia Virus protein VP39"/>
    <property type="match status" value="1"/>
</dbReference>
<dbReference type="GO" id="GO:0032259">
    <property type="term" value="P:methylation"/>
    <property type="evidence" value="ECO:0007669"/>
    <property type="project" value="UniProtKB-KW"/>
</dbReference>
<protein>
    <recommendedName>
        <fullName evidence="2">protein-glutamate O-methyltransferase</fullName>
        <ecNumber evidence="2">2.1.1.80</ecNumber>
    </recommendedName>
</protein>
<dbReference type="GO" id="GO:0008983">
    <property type="term" value="F:protein-glutamate O-methyltransferase activity"/>
    <property type="evidence" value="ECO:0007669"/>
    <property type="project" value="UniProtKB-EC"/>
</dbReference>
<evidence type="ECO:0000313" key="7">
    <source>
        <dbReference type="EMBL" id="HGT38639.1"/>
    </source>
</evidence>
<dbReference type="PANTHER" id="PTHR24422">
    <property type="entry name" value="CHEMOTAXIS PROTEIN METHYLTRANSFERASE"/>
    <property type="match status" value="1"/>
</dbReference>
<reference evidence="7" key="1">
    <citation type="journal article" date="2020" name="mSystems">
        <title>Genome- and Community-Level Interaction Insights into Carbon Utilization and Element Cycling Functions of Hydrothermarchaeota in Hydrothermal Sediment.</title>
        <authorList>
            <person name="Zhou Z."/>
            <person name="Liu Y."/>
            <person name="Xu W."/>
            <person name="Pan J."/>
            <person name="Luo Z.H."/>
            <person name="Li M."/>
        </authorList>
    </citation>
    <scope>NUCLEOTIDE SEQUENCE [LARGE SCALE GENOMIC DNA]</scope>
    <source>
        <strain evidence="7">SpSt-508</strain>
    </source>
</reference>
<dbReference type="Pfam" id="PF01739">
    <property type="entry name" value="CheR"/>
    <property type="match status" value="1"/>
</dbReference>
<evidence type="ECO:0000259" key="6">
    <source>
        <dbReference type="PROSITE" id="PS50123"/>
    </source>
</evidence>
<comment type="caution">
    <text evidence="7">The sequence shown here is derived from an EMBL/GenBank/DDBJ whole genome shotgun (WGS) entry which is preliminary data.</text>
</comment>
<sequence>MNSSDYAFLSHMLMEKSGLALGPGKEYLVESRLTPLAQSYGLKGISQLVRHLQSGREPRLHALVVEAMTTNETLFFRDRTPFDDLQHIVLPELITRRAKVRRIRIWSAAVSTGQEIYSVAMLLDRVFPHLRDWHVELLASDISEAMLDRARKGVYSDFEVQRGLSDDLRDRCFEQYDNQWRIKEHLRRRITWLQLNLLDPFAHLGMWDVILCRNVLIYFDLPTKRDILERMHQLLASDGCLLLGAAETVLGVSARYERYQRCASAVYRPLRDQARMVSAAVFG</sequence>
<evidence type="ECO:0000256" key="1">
    <source>
        <dbReference type="ARBA" id="ARBA00001541"/>
    </source>
</evidence>
<dbReference type="AlphaFoldDB" id="A0A7C4LLL0"/>
<dbReference type="InterPro" id="IPR022641">
    <property type="entry name" value="CheR_N"/>
</dbReference>
<accession>A0A7C4LLL0</accession>
<feature type="domain" description="CheR-type methyltransferase" evidence="6">
    <location>
        <begin position="1"/>
        <end position="272"/>
    </location>
</feature>
<name>A0A7C4LLL0_9PLAN</name>
<gene>
    <name evidence="7" type="ORF">ENS64_05165</name>
</gene>
<keyword evidence="5" id="KW-0949">S-adenosyl-L-methionine</keyword>
<dbReference type="InterPro" id="IPR022642">
    <property type="entry name" value="CheR_C"/>
</dbReference>
<keyword evidence="4 7" id="KW-0808">Transferase</keyword>
<dbReference type="SUPFAM" id="SSF53335">
    <property type="entry name" value="S-adenosyl-L-methionine-dependent methyltransferases"/>
    <property type="match status" value="1"/>
</dbReference>
<dbReference type="Gene3D" id="1.10.155.10">
    <property type="entry name" value="Chemotaxis receptor methyltransferase CheR, N-terminal domain"/>
    <property type="match status" value="1"/>
</dbReference>
<proteinExistence type="predicted"/>
<dbReference type="EMBL" id="DSVQ01000011">
    <property type="protein sequence ID" value="HGT38639.1"/>
    <property type="molecule type" value="Genomic_DNA"/>
</dbReference>
<dbReference type="InterPro" id="IPR029063">
    <property type="entry name" value="SAM-dependent_MTases_sf"/>
</dbReference>
<dbReference type="SUPFAM" id="SSF47757">
    <property type="entry name" value="Chemotaxis receptor methyltransferase CheR, N-terminal domain"/>
    <property type="match status" value="1"/>
</dbReference>
<dbReference type="SMART" id="SM00138">
    <property type="entry name" value="MeTrc"/>
    <property type="match status" value="1"/>
</dbReference>
<comment type="catalytic activity">
    <reaction evidence="1">
        <text>L-glutamyl-[protein] + S-adenosyl-L-methionine = [protein]-L-glutamate 5-O-methyl ester + S-adenosyl-L-homocysteine</text>
        <dbReference type="Rhea" id="RHEA:24452"/>
        <dbReference type="Rhea" id="RHEA-COMP:10208"/>
        <dbReference type="Rhea" id="RHEA-COMP:10311"/>
        <dbReference type="ChEBI" id="CHEBI:29973"/>
        <dbReference type="ChEBI" id="CHEBI:57856"/>
        <dbReference type="ChEBI" id="CHEBI:59789"/>
        <dbReference type="ChEBI" id="CHEBI:82795"/>
        <dbReference type="EC" id="2.1.1.80"/>
    </reaction>
</comment>
<dbReference type="InterPro" id="IPR050903">
    <property type="entry name" value="Bact_Chemotaxis_MeTrfase"/>
</dbReference>
<evidence type="ECO:0000256" key="2">
    <source>
        <dbReference type="ARBA" id="ARBA00012534"/>
    </source>
</evidence>
<organism evidence="7">
    <name type="scientific">Schlesneria paludicola</name>
    <dbReference type="NCBI Taxonomy" id="360056"/>
    <lineage>
        <taxon>Bacteria</taxon>
        <taxon>Pseudomonadati</taxon>
        <taxon>Planctomycetota</taxon>
        <taxon>Planctomycetia</taxon>
        <taxon>Planctomycetales</taxon>
        <taxon>Planctomycetaceae</taxon>
        <taxon>Schlesneria</taxon>
    </lineage>
</organism>
<keyword evidence="3 7" id="KW-0489">Methyltransferase</keyword>
<dbReference type="Pfam" id="PF03705">
    <property type="entry name" value="CheR_N"/>
    <property type="match status" value="1"/>
</dbReference>
<dbReference type="InterPro" id="IPR000780">
    <property type="entry name" value="CheR_MeTrfase"/>
</dbReference>
<evidence type="ECO:0000256" key="5">
    <source>
        <dbReference type="ARBA" id="ARBA00022691"/>
    </source>
</evidence>
<dbReference type="PRINTS" id="PR00996">
    <property type="entry name" value="CHERMTFRASE"/>
</dbReference>
<dbReference type="InterPro" id="IPR036804">
    <property type="entry name" value="CheR_N_sf"/>
</dbReference>